<feature type="binding site" evidence="2">
    <location>
        <position position="34"/>
    </location>
    <ligand>
        <name>Mg(2+)</name>
        <dbReference type="ChEBI" id="CHEBI:18420"/>
        <label>4</label>
    </ligand>
</feature>
<dbReference type="PIRSF" id="PIRSF005303">
    <property type="entry name" value="Thiam_monoph_kin"/>
    <property type="match status" value="1"/>
</dbReference>
<feature type="binding site" evidence="2">
    <location>
        <position position="270"/>
    </location>
    <ligand>
        <name>substrate</name>
    </ligand>
</feature>
<feature type="binding site" evidence="2">
    <location>
        <position position="52"/>
    </location>
    <ligand>
        <name>Mg(2+)</name>
        <dbReference type="ChEBI" id="CHEBI:18420"/>
        <label>2</label>
    </ligand>
</feature>
<reference evidence="5 6" key="1">
    <citation type="submission" date="2016-10" db="EMBL/GenBank/DDBJ databases">
        <authorList>
            <person name="Varghese N."/>
            <person name="Submissions S."/>
        </authorList>
    </citation>
    <scope>NUCLEOTIDE SEQUENCE [LARGE SCALE GENOMIC DNA]</scope>
    <source>
        <strain evidence="5 6">DSM 18839</strain>
    </source>
</reference>
<comment type="pathway">
    <text evidence="2">Cofactor biosynthesis; thiamine diphosphate biosynthesis; thiamine diphosphate from thiamine phosphate: step 1/1.</text>
</comment>
<proteinExistence type="inferred from homology"/>
<dbReference type="HAMAP" id="MF_02128">
    <property type="entry name" value="TMP_kinase"/>
    <property type="match status" value="1"/>
</dbReference>
<protein>
    <recommendedName>
        <fullName evidence="2">Thiamine-monophosphate kinase</fullName>
        <shortName evidence="2">TMP kinase</shortName>
        <shortName evidence="2">Thiamine-phosphate kinase</shortName>
        <ecNumber evidence="2">2.7.4.16</ecNumber>
    </recommendedName>
</protein>
<dbReference type="GO" id="GO:0009229">
    <property type="term" value="P:thiamine diphosphate biosynthetic process"/>
    <property type="evidence" value="ECO:0007669"/>
    <property type="project" value="UniProtKB-UniRule"/>
</dbReference>
<dbReference type="PANTHER" id="PTHR30270">
    <property type="entry name" value="THIAMINE-MONOPHOSPHATE KINASE"/>
    <property type="match status" value="1"/>
</dbReference>
<comment type="caution">
    <text evidence="5">The sequence shown here is derived from an EMBL/GenBank/DDBJ whole genome shotgun (WGS) entry which is preliminary data.</text>
</comment>
<feature type="binding site" evidence="2">
    <location>
        <begin position="129"/>
        <end position="130"/>
    </location>
    <ligand>
        <name>ATP</name>
        <dbReference type="ChEBI" id="CHEBI:30616"/>
    </ligand>
</feature>
<keyword evidence="2" id="KW-0547">Nucleotide-binding</keyword>
<evidence type="ECO:0000259" key="3">
    <source>
        <dbReference type="Pfam" id="PF00586"/>
    </source>
</evidence>
<feature type="binding site" evidence="2">
    <location>
        <position position="59"/>
    </location>
    <ligand>
        <name>substrate</name>
    </ligand>
</feature>
<dbReference type="InterPro" id="IPR036676">
    <property type="entry name" value="PurM-like_C_sf"/>
</dbReference>
<feature type="domain" description="PurM-like C-terminal" evidence="4">
    <location>
        <begin position="161"/>
        <end position="311"/>
    </location>
</feature>
<feature type="binding site" evidence="2">
    <location>
        <position position="34"/>
    </location>
    <ligand>
        <name>Mg(2+)</name>
        <dbReference type="ChEBI" id="CHEBI:18420"/>
        <label>3</label>
    </ligand>
</feature>
<dbReference type="OrthoDB" id="9802811at2"/>
<feature type="binding site" evidence="2">
    <location>
        <position position="156"/>
    </location>
    <ligand>
        <name>ATP</name>
        <dbReference type="ChEBI" id="CHEBI:30616"/>
    </ligand>
</feature>
<evidence type="ECO:0000313" key="6">
    <source>
        <dbReference type="Proteomes" id="UP000198615"/>
    </source>
</evidence>
<evidence type="ECO:0000256" key="1">
    <source>
        <dbReference type="ARBA" id="ARBA00022977"/>
    </source>
</evidence>
<feature type="binding site" evidence="2">
    <location>
        <position position="52"/>
    </location>
    <ligand>
        <name>Mg(2+)</name>
        <dbReference type="ChEBI" id="CHEBI:18420"/>
        <label>1</label>
    </ligand>
</feature>
<comment type="function">
    <text evidence="2">Catalyzes the ATP-dependent phosphorylation of thiamine-monophosphate (TMP) to form thiamine-pyrophosphate (TPP), the active form of vitamin B1.</text>
</comment>
<comment type="miscellaneous">
    <text evidence="2">Reaction mechanism of ThiL seems to utilize a direct, inline transfer of the gamma-phosphate of ATP to TMP rather than a phosphorylated enzyme intermediate.</text>
</comment>
<keyword evidence="2" id="KW-0067">ATP-binding</keyword>
<dbReference type="UniPathway" id="UPA00060">
    <property type="reaction ID" value="UER00142"/>
</dbReference>
<dbReference type="Gene3D" id="3.30.1330.10">
    <property type="entry name" value="PurM-like, N-terminal domain"/>
    <property type="match status" value="1"/>
</dbReference>
<dbReference type="GO" id="GO:0000287">
    <property type="term" value="F:magnesium ion binding"/>
    <property type="evidence" value="ECO:0007669"/>
    <property type="project" value="UniProtKB-UniRule"/>
</dbReference>
<keyword evidence="1 2" id="KW-0784">Thiamine biosynthesis</keyword>
<dbReference type="InterPro" id="IPR010918">
    <property type="entry name" value="PurM-like_C_dom"/>
</dbReference>
<keyword evidence="2 5" id="KW-0418">Kinase</keyword>
<dbReference type="GO" id="GO:0009030">
    <property type="term" value="F:thiamine-phosphate kinase activity"/>
    <property type="evidence" value="ECO:0007669"/>
    <property type="project" value="UniProtKB-UniRule"/>
</dbReference>
<feature type="binding site" evidence="2">
    <location>
        <position position="220"/>
    </location>
    <ligand>
        <name>ATP</name>
        <dbReference type="ChEBI" id="CHEBI:30616"/>
    </ligand>
</feature>
<keyword evidence="2" id="KW-0479">Metal-binding</keyword>
<feature type="binding site" evidence="2">
    <location>
        <position position="221"/>
    </location>
    <ligand>
        <name>Mg(2+)</name>
        <dbReference type="ChEBI" id="CHEBI:18420"/>
        <label>5</label>
    </ligand>
</feature>
<evidence type="ECO:0000313" key="5">
    <source>
        <dbReference type="EMBL" id="SDF10580.1"/>
    </source>
</evidence>
<dbReference type="AlphaFoldDB" id="A0A8G2BGE9"/>
<dbReference type="SUPFAM" id="SSF56042">
    <property type="entry name" value="PurM C-terminal domain-like"/>
    <property type="match status" value="1"/>
</dbReference>
<dbReference type="GO" id="GO:0005524">
    <property type="term" value="F:ATP binding"/>
    <property type="evidence" value="ECO:0007669"/>
    <property type="project" value="UniProtKB-UniRule"/>
</dbReference>
<comment type="catalytic activity">
    <reaction evidence="2">
        <text>thiamine phosphate + ATP = thiamine diphosphate + ADP</text>
        <dbReference type="Rhea" id="RHEA:15913"/>
        <dbReference type="ChEBI" id="CHEBI:30616"/>
        <dbReference type="ChEBI" id="CHEBI:37575"/>
        <dbReference type="ChEBI" id="CHEBI:58937"/>
        <dbReference type="ChEBI" id="CHEBI:456216"/>
        <dbReference type="EC" id="2.7.4.16"/>
    </reaction>
</comment>
<dbReference type="Proteomes" id="UP000198615">
    <property type="component" value="Unassembled WGS sequence"/>
</dbReference>
<evidence type="ECO:0000259" key="4">
    <source>
        <dbReference type="Pfam" id="PF02769"/>
    </source>
</evidence>
<feature type="binding site" evidence="2">
    <location>
        <position position="80"/>
    </location>
    <ligand>
        <name>Mg(2+)</name>
        <dbReference type="ChEBI" id="CHEBI:18420"/>
        <label>2</label>
    </ligand>
</feature>
<dbReference type="RefSeq" id="WP_093147589.1">
    <property type="nucleotide sequence ID" value="NZ_FNBW01000001.1"/>
</dbReference>
<dbReference type="InterPro" id="IPR036921">
    <property type="entry name" value="PurM-like_N_sf"/>
</dbReference>
<dbReference type="SUPFAM" id="SSF55326">
    <property type="entry name" value="PurM N-terminal domain-like"/>
    <property type="match status" value="1"/>
</dbReference>
<dbReference type="EMBL" id="FNBW01000001">
    <property type="protein sequence ID" value="SDF10580.1"/>
    <property type="molecule type" value="Genomic_DNA"/>
</dbReference>
<accession>A0A8G2BGE9</accession>
<evidence type="ECO:0000256" key="2">
    <source>
        <dbReference type="HAMAP-Rule" id="MF_02128"/>
    </source>
</evidence>
<feature type="binding site" evidence="2">
    <location>
        <position position="80"/>
    </location>
    <ligand>
        <name>Mg(2+)</name>
        <dbReference type="ChEBI" id="CHEBI:18420"/>
        <label>4</label>
    </ligand>
</feature>
<feature type="binding site" evidence="2">
    <location>
        <position position="80"/>
    </location>
    <ligand>
        <name>Mg(2+)</name>
        <dbReference type="ChEBI" id="CHEBI:18420"/>
        <label>3</label>
    </ligand>
</feature>
<keyword evidence="6" id="KW-1185">Reference proteome</keyword>
<dbReference type="InterPro" id="IPR016188">
    <property type="entry name" value="PurM-like_N"/>
</dbReference>
<feature type="binding site" evidence="2">
    <location>
        <position position="130"/>
    </location>
    <ligand>
        <name>Mg(2+)</name>
        <dbReference type="ChEBI" id="CHEBI:18420"/>
        <label>1</label>
    </ligand>
</feature>
<dbReference type="Gene3D" id="3.90.650.10">
    <property type="entry name" value="PurM-like C-terminal domain"/>
    <property type="match status" value="1"/>
</dbReference>
<name>A0A8G2BGE9_9PROT</name>
<dbReference type="PANTHER" id="PTHR30270:SF0">
    <property type="entry name" value="THIAMINE-MONOPHOSPHATE KINASE"/>
    <property type="match status" value="1"/>
</dbReference>
<feature type="binding site" evidence="2">
    <location>
        <position position="218"/>
    </location>
    <ligand>
        <name>Mg(2+)</name>
        <dbReference type="ChEBI" id="CHEBI:18420"/>
        <label>3</label>
    </ligand>
</feature>
<dbReference type="GO" id="GO:0009228">
    <property type="term" value="P:thiamine biosynthetic process"/>
    <property type="evidence" value="ECO:0007669"/>
    <property type="project" value="UniProtKB-KW"/>
</dbReference>
<dbReference type="Pfam" id="PF02769">
    <property type="entry name" value="AIRS_C"/>
    <property type="match status" value="1"/>
</dbReference>
<dbReference type="NCBIfam" id="TIGR01379">
    <property type="entry name" value="thiL"/>
    <property type="match status" value="1"/>
</dbReference>
<feature type="binding site" evidence="2">
    <location>
        <position position="50"/>
    </location>
    <ligand>
        <name>Mg(2+)</name>
        <dbReference type="ChEBI" id="CHEBI:18420"/>
        <label>4</label>
    </ligand>
</feature>
<gene>
    <name evidence="2" type="primary">thiL</name>
    <name evidence="5" type="ORF">SAMN05660686_00275</name>
</gene>
<keyword evidence="2" id="KW-0808">Transferase</keyword>
<comment type="caution">
    <text evidence="2">Lacks conserved residue(s) required for the propagation of feature annotation.</text>
</comment>
<sequence>MTEDSEALGEFDRIARFFAPLAKDAPGAFGLTDDAAALPPLAEGQEWVVTVDALVSAVHFLPDDPPELVARKALRVNLSDLAAMGAVPYGYTLALALPKDMAEPQRWLAAFSRGLAADQAEFGIHLLGGDSVSTPGPVTLSITAFGRGPRDGVLRRSGAAPGQDVWVSGTIGDGALGLRVAQGLLSGRFADLADRYRLPAPRVTLGPRLAGLATAALDVSDGLVQDAGHIATHSGCRLVIEAPLVPISASVADLVSDDPDLFAEVLTGGDDYELLFTAAPEAADAIEAAGREAGVSVTRIGRVQSGAGVEVLDHHGAPLDGLTARGWRHF</sequence>
<keyword evidence="2" id="KW-0460">Magnesium</keyword>
<dbReference type="Pfam" id="PF00586">
    <property type="entry name" value="AIRS"/>
    <property type="match status" value="1"/>
</dbReference>
<feature type="domain" description="PurM-like N-terminal" evidence="3">
    <location>
        <begin position="33"/>
        <end position="147"/>
    </location>
</feature>
<dbReference type="CDD" id="cd02194">
    <property type="entry name" value="ThiL"/>
    <property type="match status" value="1"/>
</dbReference>
<feature type="binding site" evidence="2">
    <location>
        <position position="327"/>
    </location>
    <ligand>
        <name>substrate</name>
    </ligand>
</feature>
<organism evidence="5 6">
    <name type="scientific">Thalassobaculum litoreum DSM 18839</name>
    <dbReference type="NCBI Taxonomy" id="1123362"/>
    <lineage>
        <taxon>Bacteria</taxon>
        <taxon>Pseudomonadati</taxon>
        <taxon>Pseudomonadota</taxon>
        <taxon>Alphaproteobacteria</taxon>
        <taxon>Rhodospirillales</taxon>
        <taxon>Thalassobaculaceae</taxon>
        <taxon>Thalassobaculum</taxon>
    </lineage>
</organism>
<dbReference type="EC" id="2.7.4.16" evidence="2"/>
<dbReference type="InterPro" id="IPR006283">
    <property type="entry name" value="ThiL-like"/>
</dbReference>
<comment type="similarity">
    <text evidence="2">Belongs to the thiamine-monophosphate kinase family.</text>
</comment>